<dbReference type="AlphaFoldDB" id="A0AAC9RSF8"/>
<name>A0AAC9RSF8_9STAP</name>
<accession>A0AAC9RSF8</accession>
<dbReference type="Proteomes" id="UP000242864">
    <property type="component" value="Chromosome"/>
</dbReference>
<dbReference type="Pfam" id="PF15432">
    <property type="entry name" value="Sec-ASP3"/>
    <property type="match status" value="1"/>
</dbReference>
<evidence type="ECO:0000313" key="1">
    <source>
        <dbReference type="EMBL" id="ARJ50846.1"/>
    </source>
</evidence>
<dbReference type="EMBL" id="CP020773">
    <property type="protein sequence ID" value="ARJ50846.1"/>
    <property type="molecule type" value="Genomic_DNA"/>
</dbReference>
<dbReference type="GO" id="GO:0015031">
    <property type="term" value="P:protein transport"/>
    <property type="evidence" value="ECO:0007669"/>
    <property type="project" value="InterPro"/>
</dbReference>
<dbReference type="KEGG" id="slz:B5P37_05690"/>
<protein>
    <submittedName>
        <fullName evidence="1">Accessory Sec system protein Asp3</fullName>
    </submittedName>
</protein>
<proteinExistence type="predicted"/>
<sequence length="196" mass="23329">MQTNQSMEVLWRVINQETYRYGSIIQFQDRHMYFENPLMPSGLQIHKWRMMTQYDKDRHTPALPLLRKGRQYRIDFEMNAFPKGSVYFMICFYSKNGSALEQIIIHSPHHQFEYPIEAHRYEICMMNAACQKFYFRRILITELDVTTQEDEVDSTMTASVSKEQVAPPPQHSHHIQQVNHILQTTRANHRYGSTGR</sequence>
<dbReference type="InterPro" id="IPR022259">
    <property type="entry name" value="Acessory_Sec_prot_Asp3"/>
</dbReference>
<evidence type="ECO:0000313" key="2">
    <source>
        <dbReference type="Proteomes" id="UP000242864"/>
    </source>
</evidence>
<reference evidence="1 2" key="1">
    <citation type="submission" date="2017-04" db="EMBL/GenBank/DDBJ databases">
        <authorList>
            <person name="Veseli I.A."/>
            <person name="Tang C."/>
            <person name="Pombert J.-F."/>
        </authorList>
    </citation>
    <scope>NUCLEOTIDE SEQUENCE [LARGE SCALE GENOMIC DNA]</scope>
    <source>
        <strain evidence="1 2">ATCC 700373</strain>
    </source>
</reference>
<dbReference type="NCBIfam" id="TIGR03711">
    <property type="entry name" value="acc_sec_asp3"/>
    <property type="match status" value="1"/>
</dbReference>
<dbReference type="RefSeq" id="WP_085237324.1">
    <property type="nucleotide sequence ID" value="NZ_CP020773.1"/>
</dbReference>
<gene>
    <name evidence="1" type="ORF">B5P37_05690</name>
</gene>
<organism evidence="1 2">
    <name type="scientific">Staphylococcus lutrae</name>
    <dbReference type="NCBI Taxonomy" id="155085"/>
    <lineage>
        <taxon>Bacteria</taxon>
        <taxon>Bacillati</taxon>
        <taxon>Bacillota</taxon>
        <taxon>Bacilli</taxon>
        <taxon>Bacillales</taxon>
        <taxon>Staphylococcaceae</taxon>
        <taxon>Staphylococcus</taxon>
    </lineage>
</organism>
<keyword evidence="2" id="KW-1185">Reference proteome</keyword>